<organism evidence="1 2">
    <name type="scientific">Sphingomonas aracearum</name>
    <dbReference type="NCBI Taxonomy" id="2283317"/>
    <lineage>
        <taxon>Bacteria</taxon>
        <taxon>Pseudomonadati</taxon>
        <taxon>Pseudomonadota</taxon>
        <taxon>Alphaproteobacteria</taxon>
        <taxon>Sphingomonadales</taxon>
        <taxon>Sphingomonadaceae</taxon>
        <taxon>Sphingomonas</taxon>
    </lineage>
</organism>
<protein>
    <recommendedName>
        <fullName evidence="3">CpsD/CapB family tyrosine-protein kinase</fullName>
    </recommendedName>
</protein>
<keyword evidence="2" id="KW-1185">Reference proteome</keyword>
<accession>A0A369VXF6</accession>
<evidence type="ECO:0008006" key="3">
    <source>
        <dbReference type="Google" id="ProtNLM"/>
    </source>
</evidence>
<dbReference type="AlphaFoldDB" id="A0A369VXF6"/>
<proteinExistence type="predicted"/>
<dbReference type="SUPFAM" id="SSF52540">
    <property type="entry name" value="P-loop containing nucleoside triphosphate hydrolases"/>
    <property type="match status" value="1"/>
</dbReference>
<gene>
    <name evidence="1" type="ORF">DVW87_00815</name>
</gene>
<evidence type="ECO:0000313" key="2">
    <source>
        <dbReference type="Proteomes" id="UP000253918"/>
    </source>
</evidence>
<dbReference type="Gene3D" id="3.40.50.300">
    <property type="entry name" value="P-loop containing nucleotide triphosphate hydrolases"/>
    <property type="match status" value="1"/>
</dbReference>
<name>A0A369VXF6_9SPHN</name>
<dbReference type="EMBL" id="QQNB01000001">
    <property type="protein sequence ID" value="RDE06305.1"/>
    <property type="molecule type" value="Genomic_DNA"/>
</dbReference>
<dbReference type="Proteomes" id="UP000253918">
    <property type="component" value="Unassembled WGS sequence"/>
</dbReference>
<evidence type="ECO:0000313" key="1">
    <source>
        <dbReference type="EMBL" id="RDE06305.1"/>
    </source>
</evidence>
<reference evidence="1 2" key="1">
    <citation type="submission" date="2018-07" db="EMBL/GenBank/DDBJ databases">
        <title>a novel species of Sphingomonas isolated from the rhizosphere soil of Araceae plant.</title>
        <authorList>
            <person name="Zhiyong W."/>
            <person name="Qinglan Z."/>
            <person name="Zhiwei F."/>
            <person name="Ding X."/>
            <person name="Gejiao W."/>
            <person name="Shixue Z."/>
        </authorList>
    </citation>
    <scope>NUCLEOTIDE SEQUENCE [LARGE SCALE GENOMIC DNA]</scope>
    <source>
        <strain evidence="1 2">WZY 27</strain>
    </source>
</reference>
<sequence>MDEPSRISVLVEAAFDHDAPLARLARSLRTSAAVADGDMPIRSVALLGVDAPVKAAALAANLAVVYAQAGSPTLLVDAAAGKVTQADLFATAPSEGLTGALIASAPAMQFVRPTAVRHLSVLPAGRSLADTAASLDAAPFHRRIVPLLETFDIMIVSGSLHHHEVPAFCAAIDAAVLVVQRHVTQLQIIRQATERLRQLDTHLLGVIVAD</sequence>
<dbReference type="InterPro" id="IPR027417">
    <property type="entry name" value="P-loop_NTPase"/>
</dbReference>
<comment type="caution">
    <text evidence="1">The sequence shown here is derived from an EMBL/GenBank/DDBJ whole genome shotgun (WGS) entry which is preliminary data.</text>
</comment>